<evidence type="ECO:0000313" key="2">
    <source>
        <dbReference type="Proteomes" id="UP000614216"/>
    </source>
</evidence>
<gene>
    <name evidence="1" type="ORF">JMN32_04065</name>
</gene>
<comment type="caution">
    <text evidence="1">The sequence shown here is derived from an EMBL/GenBank/DDBJ whole genome shotgun (WGS) entry which is preliminary data.</text>
</comment>
<dbReference type="RefSeq" id="WP_202855010.1">
    <property type="nucleotide sequence ID" value="NZ_JAEUGD010000014.1"/>
</dbReference>
<dbReference type="Proteomes" id="UP000614216">
    <property type="component" value="Unassembled WGS sequence"/>
</dbReference>
<sequence>MSLHLAFLQIYHYGFESLFCQQTNRGVQVLNLIERDEAIVESTEKILPL</sequence>
<organism evidence="1 2">
    <name type="scientific">Fulvivirga marina</name>
    <dbReference type="NCBI Taxonomy" id="2494733"/>
    <lineage>
        <taxon>Bacteria</taxon>
        <taxon>Pseudomonadati</taxon>
        <taxon>Bacteroidota</taxon>
        <taxon>Cytophagia</taxon>
        <taxon>Cytophagales</taxon>
        <taxon>Fulvivirgaceae</taxon>
        <taxon>Fulvivirga</taxon>
    </lineage>
</organism>
<proteinExistence type="predicted"/>
<keyword evidence="2" id="KW-1185">Reference proteome</keyword>
<name>A0A937FUY5_9BACT</name>
<evidence type="ECO:0000313" key="1">
    <source>
        <dbReference type="EMBL" id="MBL6445468.1"/>
    </source>
</evidence>
<accession>A0A937FUY5</accession>
<dbReference type="EMBL" id="JAEUGD010000014">
    <property type="protein sequence ID" value="MBL6445468.1"/>
    <property type="molecule type" value="Genomic_DNA"/>
</dbReference>
<reference evidence="1" key="1">
    <citation type="submission" date="2021-01" db="EMBL/GenBank/DDBJ databases">
        <title>Fulvivirga kasyanovii gen. nov., sp nov., a novel member of the phylum Bacteroidetes isolated from seawater in a mussel farm.</title>
        <authorList>
            <person name="Zhao L.-H."/>
            <person name="Wang Z.-J."/>
        </authorList>
    </citation>
    <scope>NUCLEOTIDE SEQUENCE</scope>
    <source>
        <strain evidence="1">29W222</strain>
    </source>
</reference>
<protein>
    <submittedName>
        <fullName evidence="1">Uncharacterized protein</fullName>
    </submittedName>
</protein>
<dbReference type="AlphaFoldDB" id="A0A937FUY5"/>